<dbReference type="Ensembl" id="ENSMAMT00000045364.1">
    <property type="protein sequence ID" value="ENSMAMP00000067205.1"/>
    <property type="gene ID" value="ENSMAMG00000027055.1"/>
</dbReference>
<organism evidence="3 4">
    <name type="scientific">Mastacembelus armatus</name>
    <name type="common">zig-zag eel</name>
    <dbReference type="NCBI Taxonomy" id="205130"/>
    <lineage>
        <taxon>Eukaryota</taxon>
        <taxon>Metazoa</taxon>
        <taxon>Chordata</taxon>
        <taxon>Craniata</taxon>
        <taxon>Vertebrata</taxon>
        <taxon>Euteleostomi</taxon>
        <taxon>Actinopterygii</taxon>
        <taxon>Neopterygii</taxon>
        <taxon>Teleostei</taxon>
        <taxon>Neoteleostei</taxon>
        <taxon>Acanthomorphata</taxon>
        <taxon>Anabantaria</taxon>
        <taxon>Synbranchiformes</taxon>
        <taxon>Mastacembelidae</taxon>
        <taxon>Mastacembelus</taxon>
    </lineage>
</organism>
<feature type="region of interest" description="Disordered" evidence="2">
    <location>
        <begin position="647"/>
        <end position="666"/>
    </location>
</feature>
<evidence type="ECO:0000256" key="1">
    <source>
        <dbReference type="SAM" id="Coils"/>
    </source>
</evidence>
<dbReference type="Proteomes" id="UP000261640">
    <property type="component" value="Unplaced"/>
</dbReference>
<name>A0A7N8YML5_9TELE</name>
<keyword evidence="4" id="KW-1185">Reference proteome</keyword>
<feature type="compositionally biased region" description="Basic and acidic residues" evidence="2">
    <location>
        <begin position="652"/>
        <end position="661"/>
    </location>
</feature>
<dbReference type="InParanoid" id="A0A7N8YML5"/>
<feature type="coiled-coil region" evidence="1">
    <location>
        <begin position="405"/>
        <end position="513"/>
    </location>
</feature>
<feature type="coiled-coil region" evidence="1">
    <location>
        <begin position="606"/>
        <end position="633"/>
    </location>
</feature>
<reference evidence="3" key="1">
    <citation type="submission" date="2025-08" db="UniProtKB">
        <authorList>
            <consortium name="Ensembl"/>
        </authorList>
    </citation>
    <scope>IDENTIFICATION</scope>
</reference>
<feature type="coiled-coil region" evidence="1">
    <location>
        <begin position="59"/>
        <end position="184"/>
    </location>
</feature>
<evidence type="ECO:0000313" key="4">
    <source>
        <dbReference type="Proteomes" id="UP000261640"/>
    </source>
</evidence>
<reference evidence="3" key="2">
    <citation type="submission" date="2025-09" db="UniProtKB">
        <authorList>
            <consortium name="Ensembl"/>
        </authorList>
    </citation>
    <scope>IDENTIFICATION</scope>
</reference>
<dbReference type="GeneTree" id="ENSGT00940000178957"/>
<evidence type="ECO:0000313" key="3">
    <source>
        <dbReference type="Ensembl" id="ENSMAMP00000067205.1"/>
    </source>
</evidence>
<protein>
    <submittedName>
        <fullName evidence="3">Uncharacterized protein</fullName>
    </submittedName>
</protein>
<accession>A0A7N8YML5</accession>
<feature type="coiled-coil region" evidence="1">
    <location>
        <begin position="276"/>
        <end position="303"/>
    </location>
</feature>
<dbReference type="AlphaFoldDB" id="A0A7N8YML5"/>
<sequence length="712" mass="84236">MEPTEDSRFDRMDVFQLRWELRRTKKNEQWLLDENSKMQKQLSELSVAEMILREEQSEIHEPKNQAAEYELQIAKLQNELDTARTDLRLEEEKRALSVSVSEQRVLDLEKQCQELEQKYSLEKMQRENTEKELETSNLTKEENKNLTLLVQQMDDKVQELEMLKKDYLNQIEELKYQLKWSEAKIDSRNQVIIEMKKEAQNFQIEEAQLKMCQRKLKSMEEIAERRANENYNYKKQANADKIKIYKLTQETATLTKKNKNLVILQTTAERELAKTEEYTNSLIKELEIRKKEAEKQIDLVVAMERQINKYSALKRSVKHSQELEERERKIRKQELVQMTNSLSKSQQNYRMQEIQKEAAITERKLCAQNLFMAQIKITKMAETIEQLKAKLHSEHCDFNAKDTELVKMTKKYDSVKKQLQAATIKLKETKEALEQHLASADKQKLLVEKELSRIEEDNRKLDKEVGHYNHVVAHLQQKLNIQETAKTMQEKTLKNMEEEVISLKQYIKNLNNELSIRHVALVRHKSRRQTTRDKTKKNLYPRLEMIKDQLRQYQLYGRKKLQDMKDREAQDLKQMQKYSETLQKLQRCQRHNSSLIKKSMASQGLLVAYKENYMHLQEENEKLKDELKKHKLECRCKSRCTLLPPIPNKSNSELKKKEQSESGHMSGHACLAPISTKSYCQSAAQTKVCRLPPISNEIIVSGKQICPRLPHL</sequence>
<proteinExistence type="predicted"/>
<evidence type="ECO:0000256" key="2">
    <source>
        <dbReference type="SAM" id="MobiDB-lite"/>
    </source>
</evidence>
<keyword evidence="1" id="KW-0175">Coiled coil</keyword>